<dbReference type="EMBL" id="JAGSXH010000075">
    <property type="protein sequence ID" value="MBS2965258.1"/>
    <property type="molecule type" value="Genomic_DNA"/>
</dbReference>
<dbReference type="InterPro" id="IPR020904">
    <property type="entry name" value="Sc_DH/Rdtase_CS"/>
</dbReference>
<evidence type="ECO:0000313" key="4">
    <source>
        <dbReference type="Proteomes" id="UP000677913"/>
    </source>
</evidence>
<sequence length="123" mass="12826">MNVSSALGSFGRVTDPDSRQSAYSLPIYPSSKAAVNMLTVQYAKGLPDLRINAVEPGFTATDLHGMSGEGVQSVDRAPRRSCGWLRSARTGRRAGPPVPSTTATAPCPGDGGLALGNIRKNPD</sequence>
<dbReference type="AlphaFoldDB" id="A0A8J8BDH6"/>
<dbReference type="Proteomes" id="UP000677913">
    <property type="component" value="Unassembled WGS sequence"/>
</dbReference>
<dbReference type="InterPro" id="IPR002347">
    <property type="entry name" value="SDR_fam"/>
</dbReference>
<dbReference type="InterPro" id="IPR036291">
    <property type="entry name" value="NAD(P)-bd_dom_sf"/>
</dbReference>
<feature type="region of interest" description="Disordered" evidence="2">
    <location>
        <begin position="1"/>
        <end position="23"/>
    </location>
</feature>
<protein>
    <submittedName>
        <fullName evidence="3">Uncharacterized protein</fullName>
    </submittedName>
</protein>
<evidence type="ECO:0000313" key="3">
    <source>
        <dbReference type="EMBL" id="MBS2965258.1"/>
    </source>
</evidence>
<name>A0A8J8BDH6_9ACTN</name>
<reference evidence="3" key="1">
    <citation type="submission" date="2021-04" db="EMBL/GenBank/DDBJ databases">
        <title>Genome based classification of Actinospica acidithermotolerans sp. nov., an actinobacterium isolated from an Indonesian hot spring.</title>
        <authorList>
            <person name="Kusuma A.B."/>
            <person name="Putra K.E."/>
            <person name="Nafisah S."/>
            <person name="Loh J."/>
            <person name="Nouioui I."/>
            <person name="Goodfellow M."/>
        </authorList>
    </citation>
    <scope>NUCLEOTIDE SEQUENCE</scope>
    <source>
        <strain evidence="3">DSM 45618</strain>
    </source>
</reference>
<feature type="region of interest" description="Disordered" evidence="2">
    <location>
        <begin position="60"/>
        <end position="123"/>
    </location>
</feature>
<dbReference type="PRINTS" id="PR00081">
    <property type="entry name" value="GDHRDH"/>
</dbReference>
<dbReference type="Pfam" id="PF00106">
    <property type="entry name" value="adh_short"/>
    <property type="match status" value="1"/>
</dbReference>
<dbReference type="Gene3D" id="3.40.50.720">
    <property type="entry name" value="NAD(P)-binding Rossmann-like Domain"/>
    <property type="match status" value="1"/>
</dbReference>
<gene>
    <name evidence="3" type="ORF">KGA66_19570</name>
</gene>
<dbReference type="SUPFAM" id="SSF51735">
    <property type="entry name" value="NAD(P)-binding Rossmann-fold domains"/>
    <property type="match status" value="1"/>
</dbReference>
<comment type="caution">
    <text evidence="3">The sequence shown here is derived from an EMBL/GenBank/DDBJ whole genome shotgun (WGS) entry which is preliminary data.</text>
</comment>
<organism evidence="3 4">
    <name type="scientific">Actinocrinis puniceicyclus</name>
    <dbReference type="NCBI Taxonomy" id="977794"/>
    <lineage>
        <taxon>Bacteria</taxon>
        <taxon>Bacillati</taxon>
        <taxon>Actinomycetota</taxon>
        <taxon>Actinomycetes</taxon>
        <taxon>Catenulisporales</taxon>
        <taxon>Actinospicaceae</taxon>
        <taxon>Actinocrinis</taxon>
    </lineage>
</organism>
<accession>A0A8J8BDH6</accession>
<dbReference type="PROSITE" id="PS00061">
    <property type="entry name" value="ADH_SHORT"/>
    <property type="match status" value="1"/>
</dbReference>
<evidence type="ECO:0000256" key="1">
    <source>
        <dbReference type="ARBA" id="ARBA00006484"/>
    </source>
</evidence>
<evidence type="ECO:0000256" key="2">
    <source>
        <dbReference type="SAM" id="MobiDB-lite"/>
    </source>
</evidence>
<proteinExistence type="inferred from homology"/>
<keyword evidence="4" id="KW-1185">Reference proteome</keyword>
<comment type="similarity">
    <text evidence="1">Belongs to the short-chain dehydrogenases/reductases (SDR) family.</text>
</comment>